<dbReference type="Proteomes" id="UP001615550">
    <property type="component" value="Unassembled WGS sequence"/>
</dbReference>
<comment type="caution">
    <text evidence="2">The sequence shown here is derived from an EMBL/GenBank/DDBJ whole genome shotgun (WGS) entry which is preliminary data.</text>
</comment>
<dbReference type="RefSeq" id="WP_400186064.1">
    <property type="nucleotide sequence ID" value="NZ_JBGORX010000001.1"/>
</dbReference>
<reference evidence="2 3" key="1">
    <citation type="submission" date="2024-08" db="EMBL/GenBank/DDBJ databases">
        <title>Draft Genome Sequence of Legionella lytica strain DSB2004, Isolated From a Fire Sprinkler System.</title>
        <authorList>
            <person name="Everhart A.D."/>
            <person name="Kidane D.T."/>
            <person name="Farone A.L."/>
            <person name="Farone M.B."/>
        </authorList>
    </citation>
    <scope>NUCLEOTIDE SEQUENCE [LARGE SCALE GENOMIC DNA]</scope>
    <source>
        <strain evidence="2 3">DSB2004</strain>
    </source>
</reference>
<feature type="transmembrane region" description="Helical" evidence="1">
    <location>
        <begin position="262"/>
        <end position="282"/>
    </location>
</feature>
<evidence type="ECO:0000313" key="2">
    <source>
        <dbReference type="EMBL" id="MFJ1267419.1"/>
    </source>
</evidence>
<name>A0ABW8D751_9GAMM</name>
<organism evidence="2 3">
    <name type="scientific">Legionella lytica</name>
    <dbReference type="NCBI Taxonomy" id="96232"/>
    <lineage>
        <taxon>Bacteria</taxon>
        <taxon>Pseudomonadati</taxon>
        <taxon>Pseudomonadota</taxon>
        <taxon>Gammaproteobacteria</taxon>
        <taxon>Legionellales</taxon>
        <taxon>Legionellaceae</taxon>
        <taxon>Legionella</taxon>
    </lineage>
</organism>
<dbReference type="EMBL" id="JBGORX010000001">
    <property type="protein sequence ID" value="MFJ1267419.1"/>
    <property type="molecule type" value="Genomic_DNA"/>
</dbReference>
<feature type="transmembrane region" description="Helical" evidence="1">
    <location>
        <begin position="238"/>
        <end position="256"/>
    </location>
</feature>
<gene>
    <name evidence="2" type="ORF">ACD661_02480</name>
</gene>
<keyword evidence="1" id="KW-1133">Transmembrane helix</keyword>
<evidence type="ECO:0000256" key="1">
    <source>
        <dbReference type="SAM" id="Phobius"/>
    </source>
</evidence>
<protein>
    <submittedName>
        <fullName evidence="2">DUF1189 family protein</fullName>
    </submittedName>
</protein>
<dbReference type="InterPro" id="IPR009574">
    <property type="entry name" value="DUF1189"/>
</dbReference>
<keyword evidence="1" id="KW-0812">Transmembrane</keyword>
<dbReference type="Pfam" id="PF06691">
    <property type="entry name" value="DUF1189"/>
    <property type="match status" value="1"/>
</dbReference>
<keyword evidence="1" id="KW-0472">Membrane</keyword>
<proteinExistence type="predicted"/>
<feature type="transmembrane region" description="Helical" evidence="1">
    <location>
        <begin position="39"/>
        <end position="60"/>
    </location>
</feature>
<feature type="transmembrane region" description="Helical" evidence="1">
    <location>
        <begin position="194"/>
        <end position="217"/>
    </location>
</feature>
<sequence length="292" mass="33022">MGKEKTALKPIDTPVYNYWSALYRSFYSRRLYVDVGKRWKGFGVLYLLLVIAILSVPFFFRMSISLDESFKEQIVNPLLKIPVFYIQNGDVLFDKPMPYYVKNDKGQTVVIIDTTGAVNDFTAQYPYLNILINKNQIAFRIPNPQLFTMGKEAPPSRSTPIVQTFDKGSNLVFDGKKMVEANSVTGLKYASQAVLYPIIVGIFFSIFIVFFLVLALLGQTFSSIFFSFKIPFAASCRMIMVAGTPMLLVLMTILSLNSVFTGLGMILFFLLIAYYSFALYALRAESRQVALV</sequence>
<keyword evidence="3" id="KW-1185">Reference proteome</keyword>
<evidence type="ECO:0000313" key="3">
    <source>
        <dbReference type="Proteomes" id="UP001615550"/>
    </source>
</evidence>
<accession>A0ABW8D751</accession>